<protein>
    <submittedName>
        <fullName evidence="2">Uncharacterized protein</fullName>
    </submittedName>
</protein>
<accession>D2MQB0</accession>
<dbReference type="RefSeq" id="WP_006627573.1">
    <property type="nucleotide sequence ID" value="NZ_ADFR01000016.1"/>
</dbReference>
<reference evidence="3" key="1">
    <citation type="submission" date="2009-12" db="EMBL/GenBank/DDBJ databases">
        <title>Sequence of Clostridiales genomosp. BVAB3 str. UPII9-5.</title>
        <authorList>
            <person name="Madupu R."/>
            <person name="Durkin A.S."/>
            <person name="Torralba M."/>
            <person name="Methe B."/>
            <person name="Sutton G.G."/>
            <person name="Strausberg R.L."/>
            <person name="Nelson K.E."/>
        </authorList>
    </citation>
    <scope>NUCLEOTIDE SEQUENCE [LARGE SCALE GENOMIC DNA]</scope>
    <source>
        <strain evidence="3">W1219</strain>
    </source>
</reference>
<name>D2MQB0_9FIRM</name>
<keyword evidence="1" id="KW-0812">Transmembrane</keyword>
<organism evidence="2 3">
    <name type="scientific">Bulleidia extructa W1219</name>
    <dbReference type="NCBI Taxonomy" id="679192"/>
    <lineage>
        <taxon>Bacteria</taxon>
        <taxon>Bacillati</taxon>
        <taxon>Bacillota</taxon>
        <taxon>Erysipelotrichia</taxon>
        <taxon>Erysipelotrichales</taxon>
        <taxon>Erysipelotrichaceae</taxon>
        <taxon>Bulleidia</taxon>
    </lineage>
</organism>
<feature type="transmembrane region" description="Helical" evidence="1">
    <location>
        <begin position="6"/>
        <end position="25"/>
    </location>
</feature>
<keyword evidence="1" id="KW-0472">Membrane</keyword>
<dbReference type="AlphaFoldDB" id="D2MQB0"/>
<keyword evidence="3" id="KW-1185">Reference proteome</keyword>
<gene>
    <name evidence="2" type="ORF">HMPREF9013_0460</name>
</gene>
<dbReference type="Proteomes" id="UP000005017">
    <property type="component" value="Unassembled WGS sequence"/>
</dbReference>
<sequence length="279" mass="32673">MNQYWIWGCLIVFIGIFFYALVGLWKSRFQLSISFVPEVAKGEVLKSSSLDRLQKELSIRWPLQKVYMDYKKGIYGCLWTYRPSQFQKESMVFIIHQESLFPVFEKLDQYFQENIPTAKKIMVLLTEGNPGQALLEFGIQKTTIVQTELEFPFTKGISYQQEGVWDVYLDRTIDLDVFQSYFLDCHLQVIEDGVRLCFPRFEVYQKGKRMLKKLVEQEGILTLTVLERNGFIEKEKGIVSLFQYSLPKQSDFIGIGYRHNGDGYAYMDLMNELLKKGSV</sequence>
<evidence type="ECO:0000256" key="1">
    <source>
        <dbReference type="SAM" id="Phobius"/>
    </source>
</evidence>
<proteinExistence type="predicted"/>
<dbReference type="EMBL" id="ADFR01000016">
    <property type="protein sequence ID" value="EFC05179.1"/>
    <property type="molecule type" value="Genomic_DNA"/>
</dbReference>
<dbReference type="STRING" id="679192.HMPREF9013_0460"/>
<keyword evidence="1" id="KW-1133">Transmembrane helix</keyword>
<evidence type="ECO:0000313" key="2">
    <source>
        <dbReference type="EMBL" id="EFC05179.1"/>
    </source>
</evidence>
<evidence type="ECO:0000313" key="3">
    <source>
        <dbReference type="Proteomes" id="UP000005017"/>
    </source>
</evidence>
<comment type="caution">
    <text evidence="2">The sequence shown here is derived from an EMBL/GenBank/DDBJ whole genome shotgun (WGS) entry which is preliminary data.</text>
</comment>